<keyword evidence="3" id="KW-0539">Nucleus</keyword>
<protein>
    <recommendedName>
        <fullName evidence="6">RRM domain-containing protein</fullName>
    </recommendedName>
</protein>
<dbReference type="PROSITE" id="PS50102">
    <property type="entry name" value="RRM"/>
    <property type="match status" value="1"/>
</dbReference>
<feature type="compositionally biased region" description="Polar residues" evidence="5">
    <location>
        <begin position="450"/>
        <end position="460"/>
    </location>
</feature>
<feature type="compositionally biased region" description="Basic and acidic residues" evidence="5">
    <location>
        <begin position="793"/>
        <end position="804"/>
    </location>
</feature>
<dbReference type="Proteomes" id="UP000235392">
    <property type="component" value="Unassembled WGS sequence"/>
</dbReference>
<dbReference type="PANTHER" id="PTHR48029">
    <property type="entry name" value="NUCLEOLAR PROTEIN 8"/>
    <property type="match status" value="1"/>
</dbReference>
<evidence type="ECO:0000256" key="5">
    <source>
        <dbReference type="SAM" id="MobiDB-lite"/>
    </source>
</evidence>
<dbReference type="InterPro" id="IPR035979">
    <property type="entry name" value="RBD_domain_sf"/>
</dbReference>
<feature type="region of interest" description="Disordered" evidence="5">
    <location>
        <begin position="793"/>
        <end position="845"/>
    </location>
</feature>
<dbReference type="AlphaFoldDB" id="A0A2N5T1F3"/>
<feature type="compositionally biased region" description="Low complexity" evidence="5">
    <location>
        <begin position="480"/>
        <end position="491"/>
    </location>
</feature>
<feature type="compositionally biased region" description="Basic residues" evidence="5">
    <location>
        <begin position="810"/>
        <end position="821"/>
    </location>
</feature>
<dbReference type="EMBL" id="PGCI01000716">
    <property type="protein sequence ID" value="PLW19322.1"/>
    <property type="molecule type" value="Genomic_DNA"/>
</dbReference>
<dbReference type="GO" id="GO:0005730">
    <property type="term" value="C:nucleolus"/>
    <property type="evidence" value="ECO:0007669"/>
    <property type="project" value="UniProtKB-SubCell"/>
</dbReference>
<feature type="compositionally biased region" description="Basic residues" evidence="5">
    <location>
        <begin position="330"/>
        <end position="339"/>
    </location>
</feature>
<sequence>MEQQQFRLHVGGLGPSVAPQDLERRFASFGTVVKVDGVGKLDANGSPLRYAFVDILSTDSEMKRCMNLLSGTTYKGSTLRIAPARPDYVARAERERANLPITTFVDPDEEAIRIREEKAARKLERKLSKFRARKRGIEGYESSNMELMTVKKFKSRQGVNGWKKDPETSLPIFPIVTRPLRPLHPVDSGPSEGNDPLETSDCVRVPTRARRIRIDPTIYRAAIKNRKTHILGPRAMSIQQYNLGFGGGAKDVKKSQATQVMWECELGEDDHVVWRLATGSDVVQEERVQLSSCTLQKLKTVDERHSSEYLEYQSTEHPTTLRLRGGGPSKRPRQSRKQPKPPTPTSLSPESQPVYSPSNPEDPSSDEALSDILKKERLRYLALASQTVAQPLNRADALEEVGQGTQAAVERQKVKEQRQGCHFEDTIEFAPATVIESSKKRQTSTDKAKSCQQSQQTFQGKSDLDSPLDQSTPAGSDDNMMTSTSEASASSRPKVSDSDNSSASNASSGSESRSDSDTSPESNENASPEPDDNASPESDDDASPESDDSSESGGTCQSEPSMNEHLSSETPHLKTSLSRSPNSDSMSIKESKNVTIEQDVVLPSPDSNARADVCNGANNNIKRTRSTDQTIDDHAKPANTSAVRLTDLTDMFKAKEPEETGFRLTDVLGEMELDEDVLGLDVGSEMDTPEFGSALQSEQRENGQLDKSKAFIHPYRLKDNSFAQSQKCTQVKPGKRIRPFFFYPTDEDPDDKVINSLISTEHREAVRQQWLSGDLASSSDSWRTFIRTESRTEIETAHDGKKSALTEQMRRKHKDAIKRDRKWGNRQSVKTSTHKGSEAESDLSN</sequence>
<feature type="compositionally biased region" description="Acidic residues" evidence="5">
    <location>
        <begin position="529"/>
        <end position="550"/>
    </location>
</feature>
<dbReference type="Gene3D" id="3.30.70.330">
    <property type="match status" value="1"/>
</dbReference>
<feature type="compositionally biased region" description="Basic and acidic residues" evidence="5">
    <location>
        <begin position="437"/>
        <end position="449"/>
    </location>
</feature>
<evidence type="ECO:0000313" key="8">
    <source>
        <dbReference type="Proteomes" id="UP000235392"/>
    </source>
</evidence>
<dbReference type="InterPro" id="IPR000504">
    <property type="entry name" value="RRM_dom"/>
</dbReference>
<evidence type="ECO:0000256" key="1">
    <source>
        <dbReference type="ARBA" id="ARBA00004604"/>
    </source>
</evidence>
<feature type="region of interest" description="Disordered" evidence="5">
    <location>
        <begin position="437"/>
        <end position="638"/>
    </location>
</feature>
<gene>
    <name evidence="7" type="ORF">PCASD_15211</name>
</gene>
<dbReference type="SUPFAM" id="SSF54928">
    <property type="entry name" value="RNA-binding domain, RBD"/>
    <property type="match status" value="1"/>
</dbReference>
<evidence type="ECO:0000313" key="7">
    <source>
        <dbReference type="EMBL" id="PLW19322.1"/>
    </source>
</evidence>
<feature type="compositionally biased region" description="Polar residues" evidence="5">
    <location>
        <begin position="553"/>
        <end position="586"/>
    </location>
</feature>
<proteinExistence type="predicted"/>
<accession>A0A2N5T1F3</accession>
<dbReference type="GO" id="GO:0003723">
    <property type="term" value="F:RNA binding"/>
    <property type="evidence" value="ECO:0007669"/>
    <property type="project" value="UniProtKB-UniRule"/>
</dbReference>
<dbReference type="Pfam" id="PF00076">
    <property type="entry name" value="RRM_1"/>
    <property type="match status" value="1"/>
</dbReference>
<name>A0A2N5T1F3_9BASI</name>
<evidence type="ECO:0000256" key="2">
    <source>
        <dbReference type="ARBA" id="ARBA00022884"/>
    </source>
</evidence>
<dbReference type="InterPro" id="IPR012677">
    <property type="entry name" value="Nucleotide-bd_a/b_plait_sf"/>
</dbReference>
<feature type="region of interest" description="Disordered" evidence="5">
    <location>
        <begin position="309"/>
        <end position="367"/>
    </location>
</feature>
<reference evidence="7 8" key="1">
    <citation type="submission" date="2017-11" db="EMBL/GenBank/DDBJ databases">
        <title>De novo assembly and phasing of dikaryotic genomes from two isolates of Puccinia coronata f. sp. avenae, the causal agent of oat crown rust.</title>
        <authorList>
            <person name="Miller M.E."/>
            <person name="Zhang Y."/>
            <person name="Omidvar V."/>
            <person name="Sperschneider J."/>
            <person name="Schwessinger B."/>
            <person name="Raley C."/>
            <person name="Palmer J.M."/>
            <person name="Garnica D."/>
            <person name="Upadhyaya N."/>
            <person name="Rathjen J."/>
            <person name="Taylor J.M."/>
            <person name="Park R.F."/>
            <person name="Dodds P.N."/>
            <person name="Hirsch C.D."/>
            <person name="Kianian S.F."/>
            <person name="Figueroa M."/>
        </authorList>
    </citation>
    <scope>NUCLEOTIDE SEQUENCE [LARGE SCALE GENOMIC DNA]</scope>
    <source>
        <strain evidence="7">12SD80</strain>
    </source>
</reference>
<dbReference type="InterPro" id="IPR034138">
    <property type="entry name" value="NOP8_RRM"/>
</dbReference>
<dbReference type="SMART" id="SM00360">
    <property type="entry name" value="RRM"/>
    <property type="match status" value="1"/>
</dbReference>
<keyword evidence="2 4" id="KW-0694">RNA-binding</keyword>
<evidence type="ECO:0000259" key="6">
    <source>
        <dbReference type="PROSITE" id="PS50102"/>
    </source>
</evidence>
<dbReference type="CDD" id="cd12226">
    <property type="entry name" value="RRM_NOL8"/>
    <property type="match status" value="1"/>
</dbReference>
<comment type="caution">
    <text evidence="7">The sequence shown here is derived from an EMBL/GenBank/DDBJ whole genome shotgun (WGS) entry which is preliminary data.</text>
</comment>
<evidence type="ECO:0000256" key="3">
    <source>
        <dbReference type="ARBA" id="ARBA00023242"/>
    </source>
</evidence>
<feature type="domain" description="RRM" evidence="6">
    <location>
        <begin position="6"/>
        <end position="86"/>
    </location>
</feature>
<dbReference type="PANTHER" id="PTHR48029:SF1">
    <property type="entry name" value="NUCLEOLAR PROTEIN 8"/>
    <property type="match status" value="1"/>
</dbReference>
<evidence type="ECO:0000256" key="4">
    <source>
        <dbReference type="PROSITE-ProRule" id="PRU00176"/>
    </source>
</evidence>
<organism evidence="7 8">
    <name type="scientific">Puccinia coronata f. sp. avenae</name>
    <dbReference type="NCBI Taxonomy" id="200324"/>
    <lineage>
        <taxon>Eukaryota</taxon>
        <taxon>Fungi</taxon>
        <taxon>Dikarya</taxon>
        <taxon>Basidiomycota</taxon>
        <taxon>Pucciniomycotina</taxon>
        <taxon>Pucciniomycetes</taxon>
        <taxon>Pucciniales</taxon>
        <taxon>Pucciniaceae</taxon>
        <taxon>Puccinia</taxon>
    </lineage>
</organism>
<comment type="subcellular location">
    <subcellularLocation>
        <location evidence="1">Nucleus</location>
        <location evidence="1">Nucleolus</location>
    </subcellularLocation>
</comment>
<feature type="compositionally biased region" description="Low complexity" evidence="5">
    <location>
        <begin position="498"/>
        <end position="522"/>
    </location>
</feature>